<comment type="function">
    <text evidence="9">Component of the Mediator complex, a coactivator involved in regulated transcription of nearly all RNA polymerase II-dependent genes. Mediator functions as a bridge to convey information from gene-specific regulatory proteins to the basal RNA polymerase II transcription machinery. Mediator is recruited to promoters by direct interactions with regulatory proteins and serves as a scaffold for the assembly of a functional preinitiation complex with RNA polymerase II and the general transcription factors.</text>
</comment>
<feature type="compositionally biased region" description="Low complexity" evidence="11">
    <location>
        <begin position="1212"/>
        <end position="1234"/>
    </location>
</feature>
<comment type="similarity">
    <text evidence="2 9">Belongs to the Mediator complex subunit 13 family.</text>
</comment>
<evidence type="ECO:0000256" key="7">
    <source>
        <dbReference type="ARBA" id="ARBA00023163"/>
    </source>
</evidence>
<evidence type="ECO:0000259" key="12">
    <source>
        <dbReference type="Pfam" id="PF06333"/>
    </source>
</evidence>
<proteinExistence type="inferred from homology"/>
<feature type="compositionally biased region" description="Polar residues" evidence="11">
    <location>
        <begin position="595"/>
        <end position="626"/>
    </location>
</feature>
<feature type="region of interest" description="Disordered" evidence="11">
    <location>
        <begin position="569"/>
        <end position="639"/>
    </location>
</feature>
<reference evidence="14" key="2">
    <citation type="journal article" date="2021" name="World Allergy Organ. J.">
        <title>Chromosome-level assembly of Dermatophagoides farinae genome and transcriptome reveals two novel allergens Der f 37 and Der f 39.</title>
        <authorList>
            <person name="Chen J."/>
            <person name="Cai Z."/>
            <person name="Fan D."/>
            <person name="Hu J."/>
            <person name="Hou Y."/>
            <person name="He Y."/>
            <person name="Zhang Z."/>
            <person name="Zhao Z."/>
            <person name="Gao P."/>
            <person name="Hu W."/>
            <person name="Sun J."/>
            <person name="Li J."/>
            <person name="Ji K."/>
        </authorList>
    </citation>
    <scope>NUCLEOTIDE SEQUENCE</scope>
    <source>
        <strain evidence="14">JKM2019</strain>
    </source>
</reference>
<evidence type="ECO:0000256" key="4">
    <source>
        <dbReference type="ARBA" id="ARBA00022491"/>
    </source>
</evidence>
<dbReference type="InterPro" id="IPR041285">
    <property type="entry name" value="MID_MedPIWI"/>
</dbReference>
<keyword evidence="10" id="KW-0175">Coiled coil</keyword>
<feature type="domain" description="Mediator complex subunit Med13 C-terminal" evidence="12">
    <location>
        <begin position="2161"/>
        <end position="2552"/>
    </location>
</feature>
<dbReference type="InterPro" id="IPR051139">
    <property type="entry name" value="Mediator_complx_sub13"/>
</dbReference>
<feature type="compositionally biased region" description="Low complexity" evidence="11">
    <location>
        <begin position="494"/>
        <end position="515"/>
    </location>
</feature>
<organism evidence="14">
    <name type="scientific">Dermatophagoides farinae</name>
    <name type="common">American house dust mite</name>
    <dbReference type="NCBI Taxonomy" id="6954"/>
    <lineage>
        <taxon>Eukaryota</taxon>
        <taxon>Metazoa</taxon>
        <taxon>Ecdysozoa</taxon>
        <taxon>Arthropoda</taxon>
        <taxon>Chelicerata</taxon>
        <taxon>Arachnida</taxon>
        <taxon>Acari</taxon>
        <taxon>Acariformes</taxon>
        <taxon>Sarcoptiformes</taxon>
        <taxon>Astigmata</taxon>
        <taxon>Psoroptidia</taxon>
        <taxon>Analgoidea</taxon>
        <taxon>Pyroglyphidae</taxon>
        <taxon>Dermatophagoidinae</taxon>
        <taxon>Dermatophagoides</taxon>
    </lineage>
</organism>
<feature type="region of interest" description="Disordered" evidence="11">
    <location>
        <begin position="288"/>
        <end position="334"/>
    </location>
</feature>
<dbReference type="InterPro" id="IPR009401">
    <property type="entry name" value="Med13_C"/>
</dbReference>
<dbReference type="PANTHER" id="PTHR48249">
    <property type="entry name" value="MEDIATOR OF RNA POLYMERASE II TRANSCRIPTION SUBUNIT 13"/>
    <property type="match status" value="1"/>
</dbReference>
<evidence type="ECO:0000259" key="13">
    <source>
        <dbReference type="Pfam" id="PF18296"/>
    </source>
</evidence>
<keyword evidence="8 9" id="KW-0539">Nucleus</keyword>
<accession>A0A9D4NSE2</accession>
<feature type="compositionally biased region" description="Polar residues" evidence="11">
    <location>
        <begin position="1886"/>
        <end position="1897"/>
    </location>
</feature>
<dbReference type="GO" id="GO:0045944">
    <property type="term" value="P:positive regulation of transcription by RNA polymerase II"/>
    <property type="evidence" value="ECO:0007669"/>
    <property type="project" value="TreeGrafter"/>
</dbReference>
<comment type="caution">
    <text evidence="14">The sequence shown here is derived from an EMBL/GenBank/DDBJ whole genome shotgun (WGS) entry which is preliminary data.</text>
</comment>
<comment type="subunit">
    <text evidence="9">Component of the Mediator complex.</text>
</comment>
<dbReference type="Pfam" id="PF18296">
    <property type="entry name" value="MID_MedPIWI"/>
    <property type="match status" value="1"/>
</dbReference>
<comment type="subcellular location">
    <subcellularLocation>
        <location evidence="1 9">Nucleus</location>
    </subcellularLocation>
</comment>
<keyword evidence="5 9" id="KW-0805">Transcription regulation</keyword>
<feature type="region of interest" description="Disordered" evidence="11">
    <location>
        <begin position="1098"/>
        <end position="1124"/>
    </location>
</feature>
<feature type="compositionally biased region" description="Polar residues" evidence="11">
    <location>
        <begin position="1235"/>
        <end position="1262"/>
    </location>
</feature>
<reference evidence="14" key="1">
    <citation type="submission" date="2020-06" db="EMBL/GenBank/DDBJ databases">
        <authorList>
            <person name="Ji K."/>
            <person name="Li J."/>
        </authorList>
    </citation>
    <scope>NUCLEOTIDE SEQUENCE</scope>
    <source>
        <strain evidence="14">JKM2019</strain>
        <tissue evidence="14">Whole body</tissue>
    </source>
</reference>
<feature type="region of interest" description="Disordered" evidence="11">
    <location>
        <begin position="1873"/>
        <end position="2033"/>
    </location>
</feature>
<feature type="domain" description="MID" evidence="13">
    <location>
        <begin position="1765"/>
        <end position="2121"/>
    </location>
</feature>
<evidence type="ECO:0000256" key="1">
    <source>
        <dbReference type="ARBA" id="ARBA00004123"/>
    </source>
</evidence>
<evidence type="ECO:0000256" key="6">
    <source>
        <dbReference type="ARBA" id="ARBA00023159"/>
    </source>
</evidence>
<protein>
    <recommendedName>
        <fullName evidence="3 9">Mediator of RNA polymerase II transcription subunit 13</fullName>
    </recommendedName>
</protein>
<name>A0A9D4NSE2_DERFA</name>
<keyword evidence="4 9" id="KW-0678">Repressor</keyword>
<feature type="compositionally biased region" description="Low complexity" evidence="11">
    <location>
        <begin position="570"/>
        <end position="594"/>
    </location>
</feature>
<evidence type="ECO:0000256" key="2">
    <source>
        <dbReference type="ARBA" id="ARBA00009354"/>
    </source>
</evidence>
<feature type="region of interest" description="Disordered" evidence="11">
    <location>
        <begin position="1635"/>
        <end position="1656"/>
    </location>
</feature>
<evidence type="ECO:0000256" key="11">
    <source>
        <dbReference type="SAM" id="MobiDB-lite"/>
    </source>
</evidence>
<evidence type="ECO:0000313" key="14">
    <source>
        <dbReference type="EMBL" id="KAH7637649.1"/>
    </source>
</evidence>
<feature type="compositionally biased region" description="Low complexity" evidence="11">
    <location>
        <begin position="1928"/>
        <end position="2005"/>
    </location>
</feature>
<dbReference type="GO" id="GO:0016592">
    <property type="term" value="C:mediator complex"/>
    <property type="evidence" value="ECO:0007669"/>
    <property type="project" value="InterPro"/>
</dbReference>
<feature type="region of interest" description="Disordered" evidence="11">
    <location>
        <begin position="654"/>
        <end position="676"/>
    </location>
</feature>
<dbReference type="GO" id="GO:0003713">
    <property type="term" value="F:transcription coactivator activity"/>
    <property type="evidence" value="ECO:0007669"/>
    <property type="project" value="TreeGrafter"/>
</dbReference>
<feature type="region of interest" description="Disordered" evidence="11">
    <location>
        <begin position="373"/>
        <end position="395"/>
    </location>
</feature>
<feature type="compositionally biased region" description="Low complexity" evidence="11">
    <location>
        <begin position="1635"/>
        <end position="1653"/>
    </location>
</feature>
<dbReference type="Proteomes" id="UP000828236">
    <property type="component" value="Unassembled WGS sequence"/>
</dbReference>
<keyword evidence="7 9" id="KW-0804">Transcription</keyword>
<feature type="compositionally biased region" description="Low complexity" evidence="11">
    <location>
        <begin position="1903"/>
        <end position="1920"/>
    </location>
</feature>
<feature type="compositionally biased region" description="Basic residues" evidence="11">
    <location>
        <begin position="1165"/>
        <end position="1197"/>
    </location>
</feature>
<sequence length="2564" mass="288477">MTQTTYFLTNGNSLEDCHTNFFALADLCGIKWRQFSCDKNFNDLNDDPILSSFSKCINANLLCVWRRIRNTNSSSLSTNTQDHPHQQQQYRDLNYYTKELWIFWYGDEPDLKDLVTPNLKEGEQGSWESGLSYECRTLLFKALHNLIERCLLSKGYSRIGRWFFQTKNRSPPSCYKETTNQSSTTAATANDTSMSDILKEGTQITFRFNFFLHGDSNVCANVDVRQHSSIRSITRDDLHMAQQIPDGMQVLLSPYGVQGYLTGYVYKDNDQNVQKFLSDWNKIYPLPSNTNNSSSSSNSSSSANNSNNNTNNQQKSAKDKSTSSNSTSDNDHFGSDLSQKVVEIIVDNCRLKYPASYVFVTDVDAQIFRAKHSFQSPTSQNSNSCPPPSPSSNMMEKAKNLFELSIQLQKESDEHLEQIKLIMTPYYNQQPNDSYYLRKNFNRIMNICDQRDSDKKKKQNVTTTMTDDEETLSLLRRNCDCPKCMNQNRRHSSKLSSSNSTTSSSLYCSSSSSSSGKNIGKDMKKWSSSTSPLLKNLSSINSTPFHHRTSTRIDLNHHQFNLLTTPAVCSKSNNNEESSNHQPNNNNNNNNSSSGISHPTQSFKNTAGNVGGSTTSTCDPSSNSFVQQQQQQQDHHNPQSNHMQIDLVANNQIDSRSQQQHPQQTPISLPPPLPAPPIVKEESALASLIAASTSISNNNQMIHLSSPIGISSSSKDSNNNHNVDGMNESNNNAQGDNNNNNERNGHNINKRNKCSSFYDDDLTYRLRTGLLYDFSHENLLNGWDSDVPRKNRRFKSNHTIYRETNNHQKDDQNHMNGGIVDDDDHHYYHQNKIFDQQNDDKISAANTASSSTPMINRLLNSSTINSNNTSEILRSNLSGPGGGNNVIPPLMNGGIVSPSSLDHNHNNNLNNNTNNGSQFSSLKSKLSSTDSEMIKNTVVNCHSLNGGAFGEKLVVNHNGNLFVKNGEILPSDLEFLNSPLEEEQQQLQQQQQTMNAQANHKNNINNTTMNSIDATETTASTSTSNNSTSVLGVAELSRMFPTPPSLEAMVSSPSSSYVTEVATNKSSINDNKNCNEPDSDSTIVNNNHQVSQNINRMETQSSSSSSSTTTAMISHSSTLTPLNDGESKDSALVYMPPVQSVFITSDKYAPLGNVECKNTLPPNFHYKHNVHHQRSSNSRNNHHHHHHQATPHHHHNHYQQPMAHHPHHHPNMRSFSPSMSPFSGGHPLQQQQQQSFLKSNQKFPPNYPMQHQQQQHNINSPKIGQPFPNTMIRGPRGPSNFPISPMTPGPPTLPSHSMHPSHPRLRQQISPVPSGGGGGGSHSPYALMDGNMNSPGSMIDNRRSPFMFTQQQPPSSMMMAKNPMMMSPYGGPHPSHIHHMANDGHHMGSMTMECNSLMLNLLLSDSMFNLFRDHNFESCSICVCNMNIKGNDFGTYLPEHLTQRDHMQQQQQQNSDQYYQTCTCGFSAISNRHLSYFAGLFYEDEVEITGVYYDPIEANKENLLMLPDTQKDSTNQQLEAFIDKDLMKSLATVNDDQFIKLLLNQSTTIFPSASTLANLMYCDRRRQYWHSTFNMKNNNKSNQMEKLRNPLRLMYEDFSAIIQMSLQITRSDHSSGSNTPTGKLFQHGGWSNGCHTPTPTHIGGHPHHPGSSSNRQSLLHDWQFRKSNYPVNNHEVMLTLKTLQPLMQESVQRKGSLNEVTYNTVKGPLTWRQFHRLAGRGTECQCEPQPIPSLLVGYDRECVALSPFGLKFWEKLSLEPFAITRDVYYVVITPADMESQLSTIRNFFKELSATYEILRLGRHTPLGKLSTDSGIYVVSNSGNGQGKFNNNNNDYQHSMDDWFQQLGDSNLAQKIRSFAHALYELLPSFTPSSVGDRSMKLEKSSNSHSTTIGQQQQHQHEMSSSSSSNNNNNNNGNSNNHHVTMNGTSSSYTSSNTTTSSASLLSSSTSSATSFNANNNNNNNPQQQQQKSLNNGMNNNGQQQTQPDGNVNPNNNNGNQILNDLDTSHGSLNQEQNHSSSSSNAFQPYDEEEDPHKYPSVMIYVLESFSPLGKEMARFGSIGLLKTFAMLKKYFPEQMRNNVHVQMLSIDSVCSNDKDFRDYSRLSQLKELAFAVYGQCKQQLVVQSNIKSLTGLGPAASFELFLKNKTSGFNRTELFTTPYILASLKDKQTELTETFGDRREKSQILYCSYCLTEDKKWLIASCTNDRGDILHTKVINITIPNRMRRRKASIRRFGLDKLMKFMQTVMAESVMPWRLIIGRVGRIGHGELKDWTFLLSKKSLLKYSRQLREMCDQCRYVGPNDQPAIYSACLISLEADTALRVFPNYYTPDERFSSSCNTCGLSTPEDASCTHILVFPTSATTQSSHTNFNLNDEFFSNLDDNNLESDIPVEDDFLDFWADDLLLQHREPDSPSNRQMFDTSNSLKNSSLMDVDQDEPTQLLQQPLALAFYVSTARTGPLPRWFWAHCPHLENTCPVFLKSALLIHTPSVQQNTDDLLQSNNRDGHSLDSNLTTDVLRYSLEGYNALSWLILDPLTNDRLSCLPLHIQVLMQLYHTIQTLVQ</sequence>
<feature type="compositionally biased region" description="Low complexity" evidence="11">
    <location>
        <begin position="1099"/>
        <end position="1118"/>
    </location>
</feature>
<feature type="region of interest" description="Disordered" evidence="11">
    <location>
        <begin position="486"/>
        <end position="531"/>
    </location>
</feature>
<evidence type="ECO:0000256" key="9">
    <source>
        <dbReference type="RuleBase" id="RU364134"/>
    </source>
</evidence>
<evidence type="ECO:0000256" key="10">
    <source>
        <dbReference type="SAM" id="Coils"/>
    </source>
</evidence>
<feature type="compositionally biased region" description="Low complexity" evidence="11">
    <location>
        <begin position="708"/>
        <end position="742"/>
    </location>
</feature>
<dbReference type="EMBL" id="SDOV01000008">
    <property type="protein sequence ID" value="KAH7637649.1"/>
    <property type="molecule type" value="Genomic_DNA"/>
</dbReference>
<feature type="region of interest" description="Disordered" evidence="11">
    <location>
        <begin position="1163"/>
        <end position="1342"/>
    </location>
</feature>
<dbReference type="Pfam" id="PF06333">
    <property type="entry name" value="Med13_C"/>
    <property type="match status" value="1"/>
</dbReference>
<feature type="compositionally biased region" description="Polar residues" evidence="11">
    <location>
        <begin position="2008"/>
        <end position="2018"/>
    </location>
</feature>
<evidence type="ECO:0000256" key="5">
    <source>
        <dbReference type="ARBA" id="ARBA00023015"/>
    </source>
</evidence>
<evidence type="ECO:0000256" key="8">
    <source>
        <dbReference type="ARBA" id="ARBA00023242"/>
    </source>
</evidence>
<dbReference type="PANTHER" id="PTHR48249:SF3">
    <property type="entry name" value="MEDIATOR OF RNA POLYMERASE II TRANSCRIPTION SUBUNIT 13"/>
    <property type="match status" value="1"/>
</dbReference>
<keyword evidence="6 9" id="KW-0010">Activator</keyword>
<feature type="region of interest" description="Disordered" evidence="11">
    <location>
        <begin position="708"/>
        <end position="754"/>
    </location>
</feature>
<feature type="compositionally biased region" description="Low complexity" evidence="11">
    <location>
        <begin position="288"/>
        <end position="312"/>
    </location>
</feature>
<evidence type="ECO:0000256" key="3">
    <source>
        <dbReference type="ARBA" id="ARBA00019618"/>
    </source>
</evidence>
<gene>
    <name evidence="14" type="ORF">HUG17_8753</name>
</gene>
<feature type="coiled-coil region" evidence="10">
    <location>
        <begin position="973"/>
        <end position="1000"/>
    </location>
</feature>